<evidence type="ECO:0008006" key="4">
    <source>
        <dbReference type="Google" id="ProtNLM"/>
    </source>
</evidence>
<feature type="compositionally biased region" description="Basic and acidic residues" evidence="1">
    <location>
        <begin position="30"/>
        <end position="40"/>
    </location>
</feature>
<protein>
    <recommendedName>
        <fullName evidence="4">DUF3847 domain-containing protein</fullName>
    </recommendedName>
</protein>
<reference evidence="2 3" key="1">
    <citation type="submission" date="2016-01" db="EMBL/GenBank/DDBJ databases">
        <title>Characterization of the Clostridium difficile lineages that are prevalent in Hong Kong and China.</title>
        <authorList>
            <person name="Kwok J.S.-L."/>
            <person name="Lam W.-Y."/>
            <person name="Ip M."/>
            <person name="Chan T.-F."/>
            <person name="Hawkey P.M."/>
            <person name="Tsui S.K.-W."/>
        </authorList>
    </citation>
    <scope>NUCLEOTIDE SEQUENCE [LARGE SCALE GENOMIC DNA]</scope>
    <source>
        <strain evidence="2 3">300064</strain>
    </source>
</reference>
<dbReference type="Proteomes" id="UP000238081">
    <property type="component" value="Unassembled WGS sequence"/>
</dbReference>
<accession>A0A2S7FBJ4</accession>
<dbReference type="RefSeq" id="WP_052188423.1">
    <property type="nucleotide sequence ID" value="NZ_JSEG01000025.1"/>
</dbReference>
<proteinExistence type="predicted"/>
<dbReference type="AlphaFoldDB" id="A0A2S7FBJ4"/>
<evidence type="ECO:0000256" key="1">
    <source>
        <dbReference type="SAM" id="MobiDB-lite"/>
    </source>
</evidence>
<comment type="caution">
    <text evidence="2">The sequence shown here is derived from an EMBL/GenBank/DDBJ whole genome shotgun (WGS) entry which is preliminary data.</text>
</comment>
<dbReference type="EMBL" id="LRDH01000100">
    <property type="protein sequence ID" value="PPV15390.1"/>
    <property type="molecule type" value="Genomic_DNA"/>
</dbReference>
<name>A0A2S7FBJ4_CLOBU</name>
<evidence type="ECO:0000313" key="2">
    <source>
        <dbReference type="EMBL" id="PPV15390.1"/>
    </source>
</evidence>
<organism evidence="2 3">
    <name type="scientific">Clostridium butyricum</name>
    <dbReference type="NCBI Taxonomy" id="1492"/>
    <lineage>
        <taxon>Bacteria</taxon>
        <taxon>Bacillati</taxon>
        <taxon>Bacillota</taxon>
        <taxon>Clostridia</taxon>
        <taxon>Eubacteriales</taxon>
        <taxon>Clostridiaceae</taxon>
        <taxon>Clostridium</taxon>
    </lineage>
</organism>
<sequence length="109" mass="12430">MIDEEKKVSKEIEQAEKALQQAKARLQRAKSKEADKKRKEDTHNKIIWGGIVKKYFPDCAQFDEAEMNEVLSVALATAECKQIIQKIKSRSAGYGTYQKPMSEEHSNAE</sequence>
<evidence type="ECO:0000313" key="3">
    <source>
        <dbReference type="Proteomes" id="UP000238081"/>
    </source>
</evidence>
<gene>
    <name evidence="2" type="ORF">AWN73_12145</name>
</gene>
<feature type="region of interest" description="Disordered" evidence="1">
    <location>
        <begin position="19"/>
        <end position="40"/>
    </location>
</feature>